<keyword evidence="1" id="KW-0812">Transmembrane</keyword>
<dbReference type="AlphaFoldDB" id="A0AAP9QV56"/>
<feature type="transmembrane region" description="Helical" evidence="1">
    <location>
        <begin position="118"/>
        <end position="141"/>
    </location>
</feature>
<sequence>MMKYIKKSLVLSAIIKKKLATSDLQHLEQLKDRLKSRFGAAPGIHMAGIPIAISMILAIFCYAMPQVYVWMLLFRWLGIPEYKVLMGVFFAAIVYCVVIMTTTLLTARGSLNGYKLHLIIITLTGITSIIYFIGSWFSFLFGTVDNYTPQITSALGLMFFCLNIMWMNSSSFYQSIVLTLHNRVWRKQLKIEEQHM</sequence>
<dbReference type="RefSeq" id="WP_047065168.1">
    <property type="nucleotide sequence ID" value="NZ_LDBY01000004.1"/>
</dbReference>
<dbReference type="EMBL" id="CP055904">
    <property type="protein sequence ID" value="QMR39378.1"/>
    <property type="molecule type" value="Genomic_DNA"/>
</dbReference>
<evidence type="ECO:0000313" key="3">
    <source>
        <dbReference type="Proteomes" id="UP000514462"/>
    </source>
</evidence>
<accession>A0AAP9QV56</accession>
<evidence type="ECO:0000256" key="1">
    <source>
        <dbReference type="SAM" id="Phobius"/>
    </source>
</evidence>
<evidence type="ECO:0000313" key="2">
    <source>
        <dbReference type="EMBL" id="QMR39378.1"/>
    </source>
</evidence>
<gene>
    <name evidence="2" type="ORF">HV331_07685</name>
</gene>
<feature type="transmembrane region" description="Helical" evidence="1">
    <location>
        <begin position="147"/>
        <end position="166"/>
    </location>
</feature>
<proteinExistence type="predicted"/>
<protein>
    <submittedName>
        <fullName evidence="2">Uncharacterized protein</fullName>
    </submittedName>
</protein>
<feature type="transmembrane region" description="Helical" evidence="1">
    <location>
        <begin position="85"/>
        <end position="106"/>
    </location>
</feature>
<feature type="transmembrane region" description="Helical" evidence="1">
    <location>
        <begin position="43"/>
        <end position="65"/>
    </location>
</feature>
<dbReference type="Proteomes" id="UP000514462">
    <property type="component" value="Chromosome"/>
</dbReference>
<name>A0AAP9QV56_KLEAE</name>
<reference evidence="3" key="1">
    <citation type="submission" date="2020-06" db="EMBL/GenBank/DDBJ databases">
        <title>REHAB project genomes.</title>
        <authorList>
            <person name="Shaw L.P."/>
        </authorList>
    </citation>
    <scope>NUCLEOTIDE SEQUENCE [LARGE SCALE GENOMIC DNA]</scope>
    <source>
        <strain evidence="3">RHBSTW-00938</strain>
    </source>
</reference>
<keyword evidence="1" id="KW-0472">Membrane</keyword>
<organism evidence="2 3">
    <name type="scientific">Klebsiella aerogenes</name>
    <name type="common">Enterobacter aerogenes</name>
    <dbReference type="NCBI Taxonomy" id="548"/>
    <lineage>
        <taxon>Bacteria</taxon>
        <taxon>Pseudomonadati</taxon>
        <taxon>Pseudomonadota</taxon>
        <taxon>Gammaproteobacteria</taxon>
        <taxon>Enterobacterales</taxon>
        <taxon>Enterobacteriaceae</taxon>
        <taxon>Klebsiella/Raoultella group</taxon>
        <taxon>Klebsiella</taxon>
    </lineage>
</organism>
<keyword evidence="1" id="KW-1133">Transmembrane helix</keyword>